<keyword evidence="7 8" id="KW-0472">Membrane</keyword>
<evidence type="ECO:0000256" key="1">
    <source>
        <dbReference type="ARBA" id="ARBA00004651"/>
    </source>
</evidence>
<protein>
    <submittedName>
        <fullName evidence="10">ArnT family glycosyltransferase</fullName>
        <ecNumber evidence="10">2.4.-.-</ecNumber>
    </submittedName>
</protein>
<reference evidence="11" key="1">
    <citation type="journal article" date="2019" name="Int. J. Syst. Evol. Microbiol.">
        <title>The Global Catalogue of Microorganisms (GCM) 10K type strain sequencing project: providing services to taxonomists for standard genome sequencing and annotation.</title>
        <authorList>
            <consortium name="The Broad Institute Genomics Platform"/>
            <consortium name="The Broad Institute Genome Sequencing Center for Infectious Disease"/>
            <person name="Wu L."/>
            <person name="Ma J."/>
        </authorList>
    </citation>
    <scope>NUCLEOTIDE SEQUENCE [LARGE SCALE GENOMIC DNA]</scope>
    <source>
        <strain evidence="11">CGMCC 4.1782</strain>
    </source>
</reference>
<feature type="transmembrane region" description="Helical" evidence="8">
    <location>
        <begin position="310"/>
        <end position="329"/>
    </location>
</feature>
<feature type="domain" description="Glycosyltransferase RgtA/B/C/D-like" evidence="9">
    <location>
        <begin position="82"/>
        <end position="216"/>
    </location>
</feature>
<feature type="transmembrane region" description="Helical" evidence="8">
    <location>
        <begin position="157"/>
        <end position="176"/>
    </location>
</feature>
<feature type="transmembrane region" description="Helical" evidence="8">
    <location>
        <begin position="430"/>
        <end position="450"/>
    </location>
</feature>
<dbReference type="Pfam" id="PF13231">
    <property type="entry name" value="PMT_2"/>
    <property type="match status" value="1"/>
</dbReference>
<dbReference type="EMBL" id="JBHUIM010000002">
    <property type="protein sequence ID" value="MFD2247754.1"/>
    <property type="molecule type" value="Genomic_DNA"/>
</dbReference>
<feature type="transmembrane region" description="Helical" evidence="8">
    <location>
        <begin position="21"/>
        <end position="41"/>
    </location>
</feature>
<feature type="transmembrane region" description="Helical" evidence="8">
    <location>
        <begin position="276"/>
        <end position="298"/>
    </location>
</feature>
<dbReference type="EC" id="2.4.-.-" evidence="10"/>
<keyword evidence="11" id="KW-1185">Reference proteome</keyword>
<sequence length="561" mass="62481">MLNSKEISAVNPSAVKKSFSLLTDFRVQVLLLLLLAGITFFPNLGASDPTLMEARNFITVREMTQNGRWLIPTMNGQNRLAKPPLPTWITAVSGIIAGDVGNLAALRLPAAVVTTLLVFFLFFLARQLTSDRLIPFFAAAILGSSFAVVNIGRQGTWDIYCHSFMLGAIWLLVKGWKRPEDNKGSFVLCGVLLGCSFLSKGPVSFYALLLPFLVSYVYGFGLKKPERGGLIIALASGLLLSAGWPLYTYLTLPEELARNVSGESTAWLNRHVRPFWYYWGFPAQAGAWTLFAVAALAVPYARQRIRQLGNYKFLIGWVLLTMLLLSLVPEKKERYLLPALIPLALLTAHYLRYLQASFKSNKLTRWDNRIILLNVVLYTLASFCFPVLMYVFAYRAGLVSTATQVAITGAGVLLGCFILLFAAKRIAEGVLLVVLVLNAFVLLVGLPLWYGVRYPGKHYQSLKEVRNIKELQALPYFAVGGMSATNIWEVGQTVDSLSIANRVLELPTKLPAVIFSPFPLQQVSLPQKNISLQFIRTYHYNRKNEQDVFYVYTLGAVPAKF</sequence>
<evidence type="ECO:0000256" key="4">
    <source>
        <dbReference type="ARBA" id="ARBA00022679"/>
    </source>
</evidence>
<dbReference type="Proteomes" id="UP001597374">
    <property type="component" value="Unassembled WGS sequence"/>
</dbReference>
<keyword evidence="2" id="KW-1003">Cell membrane</keyword>
<evidence type="ECO:0000256" key="3">
    <source>
        <dbReference type="ARBA" id="ARBA00022676"/>
    </source>
</evidence>
<evidence type="ECO:0000256" key="2">
    <source>
        <dbReference type="ARBA" id="ARBA00022475"/>
    </source>
</evidence>
<dbReference type="InterPro" id="IPR050297">
    <property type="entry name" value="LipidA_mod_glycosyltrf_83"/>
</dbReference>
<keyword evidence="4 10" id="KW-0808">Transferase</keyword>
<keyword evidence="5 8" id="KW-0812">Transmembrane</keyword>
<evidence type="ECO:0000256" key="5">
    <source>
        <dbReference type="ARBA" id="ARBA00022692"/>
    </source>
</evidence>
<dbReference type="RefSeq" id="WP_250430871.1">
    <property type="nucleotide sequence ID" value="NZ_JALPRR010000003.1"/>
</dbReference>
<accession>A0ABW5D2L0</accession>
<feature type="transmembrane region" description="Helical" evidence="8">
    <location>
        <begin position="108"/>
        <end position="126"/>
    </location>
</feature>
<feature type="transmembrane region" description="Helical" evidence="8">
    <location>
        <begin position="229"/>
        <end position="247"/>
    </location>
</feature>
<dbReference type="PANTHER" id="PTHR33908">
    <property type="entry name" value="MANNOSYLTRANSFERASE YKCB-RELATED"/>
    <property type="match status" value="1"/>
</dbReference>
<feature type="transmembrane region" description="Helical" evidence="8">
    <location>
        <begin position="205"/>
        <end position="222"/>
    </location>
</feature>
<evidence type="ECO:0000256" key="7">
    <source>
        <dbReference type="ARBA" id="ARBA00023136"/>
    </source>
</evidence>
<evidence type="ECO:0000259" key="9">
    <source>
        <dbReference type="Pfam" id="PF13231"/>
    </source>
</evidence>
<dbReference type="InterPro" id="IPR038731">
    <property type="entry name" value="RgtA/B/C-like"/>
</dbReference>
<gene>
    <name evidence="10" type="ORF">ACFSKP_15925</name>
</gene>
<keyword evidence="6 8" id="KW-1133">Transmembrane helix</keyword>
<name>A0ABW5D2L0_9BACT</name>
<dbReference type="PANTHER" id="PTHR33908:SF3">
    <property type="entry name" value="UNDECAPRENYL PHOSPHATE-ALPHA-4-AMINO-4-DEOXY-L-ARABINOSE ARABINOSYL TRANSFERASE"/>
    <property type="match status" value="1"/>
</dbReference>
<comment type="subcellular location">
    <subcellularLocation>
        <location evidence="1">Cell membrane</location>
        <topology evidence="1">Multi-pass membrane protein</topology>
    </subcellularLocation>
</comment>
<evidence type="ECO:0000313" key="11">
    <source>
        <dbReference type="Proteomes" id="UP001597374"/>
    </source>
</evidence>
<feature type="transmembrane region" description="Helical" evidence="8">
    <location>
        <begin position="405"/>
        <end position="423"/>
    </location>
</feature>
<feature type="transmembrane region" description="Helical" evidence="8">
    <location>
        <begin position="335"/>
        <end position="351"/>
    </location>
</feature>
<evidence type="ECO:0000313" key="10">
    <source>
        <dbReference type="EMBL" id="MFD2247754.1"/>
    </source>
</evidence>
<keyword evidence="3 10" id="KW-0328">Glycosyltransferase</keyword>
<organism evidence="10 11">
    <name type="scientific">Pontibacter ruber</name>
    <dbReference type="NCBI Taxonomy" id="1343895"/>
    <lineage>
        <taxon>Bacteria</taxon>
        <taxon>Pseudomonadati</taxon>
        <taxon>Bacteroidota</taxon>
        <taxon>Cytophagia</taxon>
        <taxon>Cytophagales</taxon>
        <taxon>Hymenobacteraceae</taxon>
        <taxon>Pontibacter</taxon>
    </lineage>
</organism>
<evidence type="ECO:0000256" key="6">
    <source>
        <dbReference type="ARBA" id="ARBA00022989"/>
    </source>
</evidence>
<proteinExistence type="predicted"/>
<comment type="caution">
    <text evidence="10">The sequence shown here is derived from an EMBL/GenBank/DDBJ whole genome shotgun (WGS) entry which is preliminary data.</text>
</comment>
<evidence type="ECO:0000256" key="8">
    <source>
        <dbReference type="SAM" id="Phobius"/>
    </source>
</evidence>
<feature type="transmembrane region" description="Helical" evidence="8">
    <location>
        <begin position="133"/>
        <end position="151"/>
    </location>
</feature>
<feature type="transmembrane region" description="Helical" evidence="8">
    <location>
        <begin position="371"/>
        <end position="393"/>
    </location>
</feature>
<dbReference type="GO" id="GO:0016757">
    <property type="term" value="F:glycosyltransferase activity"/>
    <property type="evidence" value="ECO:0007669"/>
    <property type="project" value="UniProtKB-KW"/>
</dbReference>